<keyword evidence="4" id="KW-1185">Reference proteome</keyword>
<dbReference type="Proteomes" id="UP000214646">
    <property type="component" value="Unassembled WGS sequence"/>
</dbReference>
<evidence type="ECO:0000313" key="4">
    <source>
        <dbReference type="Proteomes" id="UP000214646"/>
    </source>
</evidence>
<name>A0A225DP66_9BACT</name>
<feature type="coiled-coil region" evidence="1">
    <location>
        <begin position="77"/>
        <end position="108"/>
    </location>
</feature>
<evidence type="ECO:0000313" key="3">
    <source>
        <dbReference type="EMBL" id="OWK37957.1"/>
    </source>
</evidence>
<proteinExistence type="predicted"/>
<comment type="caution">
    <text evidence="3">The sequence shown here is derived from an EMBL/GenBank/DDBJ whole genome shotgun (WGS) entry which is preliminary data.</text>
</comment>
<evidence type="ECO:0000256" key="1">
    <source>
        <dbReference type="SAM" id="Coils"/>
    </source>
</evidence>
<feature type="region of interest" description="Disordered" evidence="2">
    <location>
        <begin position="47"/>
        <end position="66"/>
    </location>
</feature>
<dbReference type="AlphaFoldDB" id="A0A225DP66"/>
<reference evidence="4" key="1">
    <citation type="submission" date="2017-06" db="EMBL/GenBank/DDBJ databases">
        <title>Genome analysis of Fimbriiglobus ruber SP5, the first member of the order Planctomycetales with confirmed chitinolytic capability.</title>
        <authorList>
            <person name="Ravin N.V."/>
            <person name="Rakitin A.L."/>
            <person name="Ivanova A.A."/>
            <person name="Beletsky A.V."/>
            <person name="Kulichevskaya I.S."/>
            <person name="Mardanov A.V."/>
            <person name="Dedysh S.N."/>
        </authorList>
    </citation>
    <scope>NUCLEOTIDE SEQUENCE [LARGE SCALE GENOMIC DNA]</scope>
    <source>
        <strain evidence="4">SP5</strain>
    </source>
</reference>
<keyword evidence="1" id="KW-0175">Coiled coil</keyword>
<protein>
    <submittedName>
        <fullName evidence="3">Uncharacterized protein</fullName>
    </submittedName>
</protein>
<gene>
    <name evidence="3" type="ORF">FRUB_07077</name>
</gene>
<evidence type="ECO:0000256" key="2">
    <source>
        <dbReference type="SAM" id="MobiDB-lite"/>
    </source>
</evidence>
<organism evidence="3 4">
    <name type="scientific">Fimbriiglobus ruber</name>
    <dbReference type="NCBI Taxonomy" id="1908690"/>
    <lineage>
        <taxon>Bacteria</taxon>
        <taxon>Pseudomonadati</taxon>
        <taxon>Planctomycetota</taxon>
        <taxon>Planctomycetia</taxon>
        <taxon>Gemmatales</taxon>
        <taxon>Gemmataceae</taxon>
        <taxon>Fimbriiglobus</taxon>
    </lineage>
</organism>
<accession>A0A225DP66</accession>
<dbReference type="EMBL" id="NIDE01000014">
    <property type="protein sequence ID" value="OWK37957.1"/>
    <property type="molecule type" value="Genomic_DNA"/>
</dbReference>
<sequence length="160" mass="18382">MPENLRCDSHKDYQIQNGRLDINPEGWILAPDQVPAFPRLFQYAPDGAPEPDRNACSGHPVPGNRHPDTVTLVDKTIEHLNLGCERLKRNRRVAKAQLEKEIANLRQKHVGADPRALLLDRARKWFPSDQAVPWSEFFTLVRWRLGEPAEERLREMGFTG</sequence>